<evidence type="ECO:0000256" key="1">
    <source>
        <dbReference type="SAM" id="MobiDB-lite"/>
    </source>
</evidence>
<dbReference type="AlphaFoldDB" id="A0A1B6EYW9"/>
<dbReference type="EMBL" id="GECZ01026665">
    <property type="protein sequence ID" value="JAS43104.1"/>
    <property type="molecule type" value="Transcribed_RNA"/>
</dbReference>
<evidence type="ECO:0000313" key="2">
    <source>
        <dbReference type="EMBL" id="JAS43104.1"/>
    </source>
</evidence>
<feature type="compositionally biased region" description="Basic residues" evidence="1">
    <location>
        <begin position="197"/>
        <end position="206"/>
    </location>
</feature>
<proteinExistence type="predicted"/>
<feature type="region of interest" description="Disordered" evidence="1">
    <location>
        <begin position="193"/>
        <end position="250"/>
    </location>
</feature>
<name>A0A1B6EYW9_9HEMI</name>
<reference evidence="2" key="1">
    <citation type="submission" date="2015-11" db="EMBL/GenBank/DDBJ databases">
        <title>De novo transcriptome assembly of four potential Pierce s Disease insect vectors from Arizona vineyards.</title>
        <authorList>
            <person name="Tassone E.E."/>
        </authorList>
    </citation>
    <scope>NUCLEOTIDE SEQUENCE</scope>
</reference>
<feature type="compositionally biased region" description="Basic and acidic residues" evidence="1">
    <location>
        <begin position="207"/>
        <end position="225"/>
    </location>
</feature>
<accession>A0A1B6EYW9</accession>
<protein>
    <submittedName>
        <fullName evidence="2">Uncharacterized protein</fullName>
    </submittedName>
</protein>
<feature type="compositionally biased region" description="Polar residues" evidence="1">
    <location>
        <begin position="240"/>
        <end position="250"/>
    </location>
</feature>
<organism evidence="2">
    <name type="scientific">Cuerna arida</name>
    <dbReference type="NCBI Taxonomy" id="1464854"/>
    <lineage>
        <taxon>Eukaryota</taxon>
        <taxon>Metazoa</taxon>
        <taxon>Ecdysozoa</taxon>
        <taxon>Arthropoda</taxon>
        <taxon>Hexapoda</taxon>
        <taxon>Insecta</taxon>
        <taxon>Pterygota</taxon>
        <taxon>Neoptera</taxon>
        <taxon>Paraneoptera</taxon>
        <taxon>Hemiptera</taxon>
        <taxon>Auchenorrhyncha</taxon>
        <taxon>Membracoidea</taxon>
        <taxon>Cicadellidae</taxon>
        <taxon>Cicadellinae</taxon>
        <taxon>Proconiini</taxon>
        <taxon>Cuerna</taxon>
    </lineage>
</organism>
<feature type="non-terminal residue" evidence="2">
    <location>
        <position position="250"/>
    </location>
</feature>
<gene>
    <name evidence="2" type="ORF">g.9128</name>
</gene>
<feature type="non-terminal residue" evidence="2">
    <location>
        <position position="1"/>
    </location>
</feature>
<sequence length="250" mass="29582">DEFEFFRVNTKETTPIKIEVNKEKVNDIVINVESVMDSPSIKTPTKTYSNTFEEKRRSLKHSPQKRLYVKILKMTKRNINKNKNCLFEMSRCEIERYFKQLELLATRLENRDPNSLDHVILTPIREMKIRENGTIQKKKRRNARSSKLVKLVKKYNSRLTMKEIHKLVSCYVKLDKLPLENHEFSCSKYNNRSSVLHSKKKSRKSFSKKEHQLIVKQDSHGKTKENGAYTDSDQKHGECYQSSLRKLNSK</sequence>